<feature type="compositionally biased region" description="Basic and acidic residues" evidence="3">
    <location>
        <begin position="2084"/>
        <end position="2093"/>
    </location>
</feature>
<evidence type="ECO:0000313" key="4">
    <source>
        <dbReference type="EMBL" id="KAK7490155.1"/>
    </source>
</evidence>
<sequence>MHILLSCVHWLYSFISQQNHDDKDMIYDILGPELVAVLFYPLKLSDILFCCCFKLRIAALNESDSGEEELEQQDGPTTTREAEEAEAFSIYNRSLGLQRSGDGAGAERLLSSLLDHPFLQQASRLVDAEAEDNHHPGLPLLYLVHKNLAAMAIARGNLVDGMKSYLEAVKIDASEVTVWYKMGIIAKKLHNYPLAKLAFEQGLQCNENHWPCLDSVITVLYALNDFWMCLDYIGRALERDCHYTKGLVFYRQILKEQPSLASDTKEMFAYCDPVIHTIQVEEAEAKEFIQEAVQIREIRRELAKKPPPAPLKLPRPITELTWKCVGECLVELFDTFVASDPPKSLVLSLDLSEYKEMAGCNEGKPETKSSTEGETLIPQPSNNDVQAPGTSGAVETPITAASGLSKAEMVNASDTAVSQAQTLSKTETPLSGQSSVTASAGKAREDQPMEVDEGNEKGQVTSVNSTAASADTATERQSTASAGQVETAEGGRMNLVTEALTVKTEGEGGVIKEADAGDSVSVTGKCGPCTTTTTTVTDSSTVTADTKVTVTSEAGGGDVSSVGCAHSQVVETSTGNITTSSPTAVTTVTTAAALLGAGNDSEAVLTLSSSVATTSIENPASSSSTAAAVSHSVGLAPSSTVSLLTTASATTGIGHTPLLTSSGVSGPTPFPAPPITSVSLTSGQAAVLGTSSPSQSQLLSPLQVVVSQDRISTVSLHSPAAGARQDGGDHTYTSGAGSAPLTTLSGPSVVGTSLVAGNGSAGATAASGILTVATAGSDRAPEVPAGVQTVTVTQTGGLSVAAPPAPSLNDNNSAQATPHRQNISSPPKSRVQVSPSNPTPLLSALVASVPLQTLPSSMPPIQIPLPSDLRLSPMTGLASFQFSTITARQVQALLQDPLPSTPLLSTPAPSAYSPNMAERLRQMTSLSQPASSSSPSTTASAQLQSLARLANLTNSLPTTSQSVVTTGYASAEQTPETGSNPQLSSTKRKSPLSQSTPVSAEVALQDHSGMGRGSRARRGVKRKRAPAEDRSFLGFEDYGVKRRSARVRNTRKEEGSVDFQKLLRNFLPSTLTGTVQMEEDTQTEDTSMSVSQVQVDSNTTGVCGGGGPPLAETETEDVQKYLAECLNGQGVIGMMYKYLVHLSSRDTRQWPVGVPQLYCKVYDRLHPHLTFPSLYCMDFPDVCYTEMAKMALVWCELSLDTYLLQKADSIMSPATAQRLTDGGGTMTSPFTSDKAVSDMYFITGMVETGLTDLLGDQAGQFTIRVYWSKARLAMADNQMETAVENLETVAHCLEEGEEPKSLYLPNCTQDKLISLEEVKRQQESLQRCQSLEETQRLFDAGKYQQVVDYLTPTFAQSQAVQSGLKRTLPDPERHAQLELLQDALFRLEDWGQCLLWGEEALNESLHHYRRAPTIPARDNWALTLVRLFQSLQKVLDKDPKAVGSLPLQSSIRLVQNLMRIIEMNHDVSDAVTEMPISSVLPWILLYRIIRHEEEKLHALKLPDPENRDDMKGVISSSLMLLGVAHEYLGRHAWCTRDSGIFLLFYMDVLAAELSKAAESVKEDLETAFEQCVLCLYKHPNKKGKARHLYDHNATPIDLTWAKCEVVFEYFKPKTVPEFDSYKTSTVSGELENLLHRIYTLIPDDLGPGKRVDQVREYIEGNTNVSPSFSTDSPILQELYYLMADYFFKNKEPAKAIKYYTYDVCFNSWRLDSWAGLALAKNCQIEQKLNSMELKIDAPFHRKSIAALRCFSRAVEIDESVRKLWIEYGALAYQLHSHASRQLRMQLWFPLTSELLEIAMETRVEMLATARNCYWKASECEAEGSEEEWLHHYMMGKVMEKKRAHPRHYLEHFKQAAIYLHEEEAKYPRKILYQHSPPHLSLEALEMYYRLHVAVLKYLLRVKDPETKNDMALFDRYVTEATESPFAQRKEKHVEMRESVSSADDVDSQLSAASIPPYSTAHQKPVYHMTPQDHNYSKQKSSGGETSDASCGLKDTLTETEGSQSGEEVDTLTASEIQSQDSADDNDQSSVIAAPGNRQSAAKRDESAMESDLGDSVAMETSSQDDSVVSSHPPREGSGPASETQSDKAREKVEAVAANKQEEMATEVVELHAETDSQVTGDFVDTKPLLLDKKVGAIQVIHLAKFLSAILLFETKTN</sequence>
<evidence type="ECO:0000256" key="1">
    <source>
        <dbReference type="ARBA" id="ARBA00004123"/>
    </source>
</evidence>
<feature type="compositionally biased region" description="Polar residues" evidence="3">
    <location>
        <begin position="418"/>
        <end position="438"/>
    </location>
</feature>
<name>A0ABD0KS77_9CAEN</name>
<proteinExistence type="predicted"/>
<dbReference type="InterPro" id="IPR011990">
    <property type="entry name" value="TPR-like_helical_dom_sf"/>
</dbReference>
<feature type="region of interest" description="Disordered" evidence="3">
    <location>
        <begin position="1923"/>
        <end position="1949"/>
    </location>
</feature>
<keyword evidence="2" id="KW-0539">Nucleus</keyword>
<comment type="subcellular location">
    <subcellularLocation>
        <location evidence="1">Nucleus</location>
    </subcellularLocation>
</comment>
<dbReference type="InterPro" id="IPR019734">
    <property type="entry name" value="TPR_rpt"/>
</dbReference>
<feature type="compositionally biased region" description="Basic and acidic residues" evidence="3">
    <location>
        <begin position="1927"/>
        <end position="1937"/>
    </location>
</feature>
<feature type="compositionally biased region" description="Polar residues" evidence="3">
    <location>
        <begin position="1971"/>
        <end position="1988"/>
    </location>
</feature>
<feature type="compositionally biased region" description="Polar residues" evidence="3">
    <location>
        <begin position="458"/>
        <end position="484"/>
    </location>
</feature>
<feature type="region of interest" description="Disordered" evidence="3">
    <location>
        <begin position="964"/>
        <end position="1026"/>
    </location>
</feature>
<feature type="compositionally biased region" description="Polar residues" evidence="3">
    <location>
        <begin position="964"/>
        <end position="998"/>
    </location>
</feature>
<reference evidence="4 5" key="1">
    <citation type="journal article" date="2023" name="Sci. Data">
        <title>Genome assembly of the Korean intertidal mud-creeper Batillaria attramentaria.</title>
        <authorList>
            <person name="Patra A.K."/>
            <person name="Ho P.T."/>
            <person name="Jun S."/>
            <person name="Lee S.J."/>
            <person name="Kim Y."/>
            <person name="Won Y.J."/>
        </authorList>
    </citation>
    <scope>NUCLEOTIDE SEQUENCE [LARGE SCALE GENOMIC DNA]</scope>
    <source>
        <strain evidence="4">Wonlab-2016</strain>
    </source>
</reference>
<dbReference type="PANTHER" id="PTHR15502">
    <property type="entry name" value="CALCINEURIN-BINDING PROTEIN CABIN 1-RELATED"/>
    <property type="match status" value="1"/>
</dbReference>
<gene>
    <name evidence="4" type="ORF">BaRGS_00018677</name>
</gene>
<dbReference type="PANTHER" id="PTHR15502:SF7">
    <property type="entry name" value="CALCINEURIN-BINDING PROTEIN CABIN-1"/>
    <property type="match status" value="1"/>
</dbReference>
<dbReference type="Gene3D" id="1.25.40.10">
    <property type="entry name" value="Tetratricopeptide repeat domain"/>
    <property type="match status" value="1"/>
</dbReference>
<protein>
    <recommendedName>
        <fullName evidence="6">Calcineurin-binding protein cabin-1</fullName>
    </recommendedName>
</protein>
<dbReference type="SMART" id="SM00028">
    <property type="entry name" value="TPR"/>
    <property type="match status" value="3"/>
</dbReference>
<dbReference type="GO" id="GO:0005634">
    <property type="term" value="C:nucleus"/>
    <property type="evidence" value="ECO:0007669"/>
    <property type="project" value="UniProtKB-SubCell"/>
</dbReference>
<feature type="region of interest" description="Disordered" evidence="3">
    <location>
        <begin position="359"/>
        <end position="395"/>
    </location>
</feature>
<evidence type="ECO:0000256" key="2">
    <source>
        <dbReference type="ARBA" id="ARBA00023242"/>
    </source>
</evidence>
<feature type="region of interest" description="Disordered" evidence="3">
    <location>
        <begin position="716"/>
        <end position="739"/>
    </location>
</feature>
<organism evidence="4 5">
    <name type="scientific">Batillaria attramentaria</name>
    <dbReference type="NCBI Taxonomy" id="370345"/>
    <lineage>
        <taxon>Eukaryota</taxon>
        <taxon>Metazoa</taxon>
        <taxon>Spiralia</taxon>
        <taxon>Lophotrochozoa</taxon>
        <taxon>Mollusca</taxon>
        <taxon>Gastropoda</taxon>
        <taxon>Caenogastropoda</taxon>
        <taxon>Sorbeoconcha</taxon>
        <taxon>Cerithioidea</taxon>
        <taxon>Batillariidae</taxon>
        <taxon>Batillaria</taxon>
    </lineage>
</organism>
<feature type="region of interest" description="Disordered" evidence="3">
    <location>
        <begin position="418"/>
        <end position="487"/>
    </location>
</feature>
<dbReference type="SUPFAM" id="SSF48452">
    <property type="entry name" value="TPR-like"/>
    <property type="match status" value="1"/>
</dbReference>
<comment type="caution">
    <text evidence="4">The sequence shown here is derived from an EMBL/GenBank/DDBJ whole genome shotgun (WGS) entry which is preliminary data.</text>
</comment>
<keyword evidence="5" id="KW-1185">Reference proteome</keyword>
<accession>A0ABD0KS77</accession>
<evidence type="ECO:0000256" key="3">
    <source>
        <dbReference type="SAM" id="MobiDB-lite"/>
    </source>
</evidence>
<dbReference type="InterPro" id="IPR033053">
    <property type="entry name" value="Hir3/CABIN1"/>
</dbReference>
<feature type="compositionally biased region" description="Polar residues" evidence="3">
    <location>
        <begin position="1998"/>
        <end position="2016"/>
    </location>
</feature>
<dbReference type="Proteomes" id="UP001519460">
    <property type="component" value="Unassembled WGS sequence"/>
</dbReference>
<feature type="compositionally biased region" description="Polar residues" evidence="3">
    <location>
        <begin position="372"/>
        <end position="389"/>
    </location>
</feature>
<evidence type="ECO:0008006" key="6">
    <source>
        <dbReference type="Google" id="ProtNLM"/>
    </source>
</evidence>
<evidence type="ECO:0000313" key="5">
    <source>
        <dbReference type="Proteomes" id="UP001519460"/>
    </source>
</evidence>
<feature type="compositionally biased region" description="Polar residues" evidence="3">
    <location>
        <begin position="2058"/>
        <end position="2069"/>
    </location>
</feature>
<feature type="region of interest" description="Disordered" evidence="3">
    <location>
        <begin position="1968"/>
        <end position="2096"/>
    </location>
</feature>
<dbReference type="EMBL" id="JACVVK020000130">
    <property type="protein sequence ID" value="KAK7490155.1"/>
    <property type="molecule type" value="Genomic_DNA"/>
</dbReference>
<feature type="compositionally biased region" description="Basic residues" evidence="3">
    <location>
        <begin position="1014"/>
        <end position="1024"/>
    </location>
</feature>
<feature type="region of interest" description="Disordered" evidence="3">
    <location>
        <begin position="797"/>
        <end position="837"/>
    </location>
</feature>
<feature type="compositionally biased region" description="Polar residues" evidence="3">
    <location>
        <begin position="808"/>
        <end position="837"/>
    </location>
</feature>